<dbReference type="EMBL" id="JAACJN010000023">
    <property type="protein sequence ID" value="KAF5389274.1"/>
    <property type="molecule type" value="Genomic_DNA"/>
</dbReference>
<dbReference type="AlphaFoldDB" id="A0A8H5MCW7"/>
<comment type="caution">
    <text evidence="3">The sequence shown here is derived from an EMBL/GenBank/DDBJ whole genome shotgun (WGS) entry which is preliminary data.</text>
</comment>
<evidence type="ECO:0000313" key="4">
    <source>
        <dbReference type="Proteomes" id="UP000518752"/>
    </source>
</evidence>
<reference evidence="3 4" key="1">
    <citation type="journal article" date="2020" name="ISME J.">
        <title>Uncovering the hidden diversity of litter-decomposition mechanisms in mushroom-forming fungi.</title>
        <authorList>
            <person name="Floudas D."/>
            <person name="Bentzer J."/>
            <person name="Ahren D."/>
            <person name="Johansson T."/>
            <person name="Persson P."/>
            <person name="Tunlid A."/>
        </authorList>
    </citation>
    <scope>NUCLEOTIDE SEQUENCE [LARGE SCALE GENOMIC DNA]</scope>
    <source>
        <strain evidence="3 4">CBS 406.79</strain>
    </source>
</reference>
<accession>A0A8H5MCW7</accession>
<evidence type="ECO:0000256" key="1">
    <source>
        <dbReference type="SAM" id="MobiDB-lite"/>
    </source>
</evidence>
<proteinExistence type="predicted"/>
<evidence type="ECO:0000256" key="2">
    <source>
        <dbReference type="SAM" id="SignalP"/>
    </source>
</evidence>
<evidence type="ECO:0000313" key="3">
    <source>
        <dbReference type="EMBL" id="KAF5389274.1"/>
    </source>
</evidence>
<protein>
    <submittedName>
        <fullName evidence="3">Uncharacterized protein</fullName>
    </submittedName>
</protein>
<dbReference type="Proteomes" id="UP000518752">
    <property type="component" value="Unassembled WGS sequence"/>
</dbReference>
<gene>
    <name evidence="3" type="ORF">D9757_003540</name>
</gene>
<dbReference type="OrthoDB" id="3241054at2759"/>
<keyword evidence="4" id="KW-1185">Reference proteome</keyword>
<feature type="chain" id="PRO_5034014790" evidence="2">
    <location>
        <begin position="22"/>
        <end position="288"/>
    </location>
</feature>
<feature type="compositionally biased region" description="Low complexity" evidence="1">
    <location>
        <begin position="177"/>
        <end position="208"/>
    </location>
</feature>
<keyword evidence="2" id="KW-0732">Signal</keyword>
<sequence length="288" mass="27105">MFSKVFATAAALLAISAQVNAHAAIAPALGVSGTPARSDVQRPSTAKPCGTINVASTIDSSTPIQAAADGTFTATVTDFNAGADGSRSVSGTVDATGAGTSFAGAVTVSKNGDAAPTTVGSDQITAALPAGTTCTGGTAGNLCLVSFKTTAGFGNCVVVAQGAAAAGAATGAASNTTAATGAASNTTTTTGTAATNGTTTGTTTTATGQKHHHGAAAAKAAAAKAAGANAAGAKAAGANAAAAGTNAAVAKVHKAGTRAARALLSELESRGEEALGVAKRGLMNWVWA</sequence>
<name>A0A8H5MCW7_9AGAR</name>
<feature type="region of interest" description="Disordered" evidence="1">
    <location>
        <begin position="177"/>
        <end position="216"/>
    </location>
</feature>
<feature type="signal peptide" evidence="2">
    <location>
        <begin position="1"/>
        <end position="21"/>
    </location>
</feature>
<organism evidence="3 4">
    <name type="scientific">Collybiopsis confluens</name>
    <dbReference type="NCBI Taxonomy" id="2823264"/>
    <lineage>
        <taxon>Eukaryota</taxon>
        <taxon>Fungi</taxon>
        <taxon>Dikarya</taxon>
        <taxon>Basidiomycota</taxon>
        <taxon>Agaricomycotina</taxon>
        <taxon>Agaricomycetes</taxon>
        <taxon>Agaricomycetidae</taxon>
        <taxon>Agaricales</taxon>
        <taxon>Marasmiineae</taxon>
        <taxon>Omphalotaceae</taxon>
        <taxon>Collybiopsis</taxon>
    </lineage>
</organism>